<keyword evidence="4" id="KW-1185">Reference proteome</keyword>
<proteinExistence type="predicted"/>
<feature type="compositionally biased region" description="Basic residues" evidence="1">
    <location>
        <begin position="358"/>
        <end position="367"/>
    </location>
</feature>
<organism evidence="3 4">
    <name type="scientific">Paracoccus broussonetiae</name>
    <dbReference type="NCBI Taxonomy" id="3075834"/>
    <lineage>
        <taxon>Bacteria</taxon>
        <taxon>Pseudomonadati</taxon>
        <taxon>Pseudomonadota</taxon>
        <taxon>Alphaproteobacteria</taxon>
        <taxon>Rhodobacterales</taxon>
        <taxon>Paracoccaceae</taxon>
        <taxon>Paracoccus</taxon>
    </lineage>
</organism>
<reference evidence="4" key="1">
    <citation type="submission" date="2023-07" db="EMBL/GenBank/DDBJ databases">
        <title>Characterization of two Paracoccaceae strains isolated from Phycosphere and proposal of Xinfangfangia lacusdiani sp. nov.</title>
        <authorList>
            <person name="Deng Y."/>
            <person name="Zhang Y.Q."/>
        </authorList>
    </citation>
    <scope>NUCLEOTIDE SEQUENCE [LARGE SCALE GENOMIC DNA]</scope>
    <source>
        <strain evidence="4">CPCC 101403</strain>
    </source>
</reference>
<evidence type="ECO:0000313" key="3">
    <source>
        <dbReference type="EMBL" id="MDT1062093.1"/>
    </source>
</evidence>
<evidence type="ECO:0000313" key="4">
    <source>
        <dbReference type="Proteomes" id="UP001251085"/>
    </source>
</evidence>
<dbReference type="RefSeq" id="WP_311759191.1">
    <property type="nucleotide sequence ID" value="NZ_JAVRQI010000006.1"/>
</dbReference>
<dbReference type="EMBL" id="JAVRQI010000006">
    <property type="protein sequence ID" value="MDT1062093.1"/>
    <property type="molecule type" value="Genomic_DNA"/>
</dbReference>
<dbReference type="InterPro" id="IPR023346">
    <property type="entry name" value="Lysozyme-like_dom_sf"/>
</dbReference>
<protein>
    <submittedName>
        <fullName evidence="3">Glycoside hydrolase family 19 protein</fullName>
    </submittedName>
</protein>
<comment type="caution">
    <text evidence="3">The sequence shown here is derived from an EMBL/GenBank/DDBJ whole genome shotgun (WGS) entry which is preliminary data.</text>
</comment>
<evidence type="ECO:0000256" key="1">
    <source>
        <dbReference type="SAM" id="MobiDB-lite"/>
    </source>
</evidence>
<dbReference type="GO" id="GO:0016787">
    <property type="term" value="F:hydrolase activity"/>
    <property type="evidence" value="ECO:0007669"/>
    <property type="project" value="UniProtKB-KW"/>
</dbReference>
<gene>
    <name evidence="3" type="ORF">RM190_09510</name>
</gene>
<dbReference type="Proteomes" id="UP001251085">
    <property type="component" value="Unassembled WGS sequence"/>
</dbReference>
<sequence>MSMDRRIFFDQIRPLFGGRLNQPQVEGMDAILNSWERRNPNGDLRWLAYVFATAFHETARTMQPVREAFWLSENWRRRNLRYYPYYGRGYVQLTWSENYARAGSFVGADLVRNPDLAMLPAHAATIIFVGMEAGWFRGDSRGRHTLTRYFNRNVNDPVGAREIVNGREIKTINGRRVLIASVIAGYHDAFLRAVNAGARAGVGLQRGFETAMPTSLDDDVFTEDFALGHDALLAEAVPGPRGGTFGDIAAALAAPEAMPVELPEMSDAATPMIEDFDAHASDSSVLLDRTVEIVTAYLDGNNKIDQSDLPALITGVYRALAGLTMATALSEPPDFDMLAEGESSDLAEPEPAASKAAATRKRSRGGRSKSYADGPATEHV</sequence>
<dbReference type="Gene3D" id="1.10.530.10">
    <property type="match status" value="1"/>
</dbReference>
<dbReference type="Pfam" id="PF00182">
    <property type="entry name" value="Glyco_hydro_19"/>
    <property type="match status" value="1"/>
</dbReference>
<feature type="domain" description="Glycoside hydrolase family 19 catalytic" evidence="2">
    <location>
        <begin position="83"/>
        <end position="128"/>
    </location>
</feature>
<keyword evidence="3" id="KW-0378">Hydrolase</keyword>
<name>A0ABU3ECY5_9RHOB</name>
<feature type="compositionally biased region" description="Acidic residues" evidence="1">
    <location>
        <begin position="334"/>
        <end position="348"/>
    </location>
</feature>
<evidence type="ECO:0000259" key="2">
    <source>
        <dbReference type="Pfam" id="PF00182"/>
    </source>
</evidence>
<accession>A0ABU3ECY5</accession>
<dbReference type="InterPro" id="IPR000726">
    <property type="entry name" value="Glyco_hydro_19_cat"/>
</dbReference>
<feature type="region of interest" description="Disordered" evidence="1">
    <location>
        <begin position="334"/>
        <end position="380"/>
    </location>
</feature>
<dbReference type="SUPFAM" id="SSF53955">
    <property type="entry name" value="Lysozyme-like"/>
    <property type="match status" value="1"/>
</dbReference>